<accession>A0A8K0NQI7</accession>
<keyword evidence="4" id="KW-1185">Reference proteome</keyword>
<feature type="domain" description="DUF7918" evidence="2">
    <location>
        <begin position="8"/>
        <end position="221"/>
    </location>
</feature>
<dbReference type="Pfam" id="PF25534">
    <property type="entry name" value="DUF7918"/>
    <property type="match status" value="1"/>
</dbReference>
<reference evidence="3" key="1">
    <citation type="submission" date="2020-04" db="EMBL/GenBank/DDBJ databases">
        <title>Analysis of mating type loci in Filobasidium floriforme.</title>
        <authorList>
            <person name="Nowrousian M."/>
        </authorList>
    </citation>
    <scope>NUCLEOTIDE SEQUENCE</scope>
    <source>
        <strain evidence="3">CBS 6242</strain>
    </source>
</reference>
<evidence type="ECO:0000313" key="3">
    <source>
        <dbReference type="EMBL" id="KAG7571165.1"/>
    </source>
</evidence>
<comment type="caution">
    <text evidence="3">The sequence shown here is derived from an EMBL/GenBank/DDBJ whole genome shotgun (WGS) entry which is preliminary data.</text>
</comment>
<name>A0A8K0NQI7_9TREE</name>
<feature type="region of interest" description="Disordered" evidence="1">
    <location>
        <begin position="227"/>
        <end position="256"/>
    </location>
</feature>
<protein>
    <recommendedName>
        <fullName evidence="2">DUF7918 domain-containing protein</fullName>
    </recommendedName>
</protein>
<evidence type="ECO:0000313" key="4">
    <source>
        <dbReference type="Proteomes" id="UP000812966"/>
    </source>
</evidence>
<dbReference type="Proteomes" id="UP000812966">
    <property type="component" value="Unassembled WGS sequence"/>
</dbReference>
<dbReference type="AlphaFoldDB" id="A0A8K0NQI7"/>
<dbReference type="PANTHER" id="PTHR36223">
    <property type="entry name" value="BETA-LACTAMASE-TYPE TRANSPEPTIDASE FOLD DOMAIN CONTAINING PROTEIN"/>
    <property type="match status" value="1"/>
</dbReference>
<evidence type="ECO:0000259" key="2">
    <source>
        <dbReference type="Pfam" id="PF25534"/>
    </source>
</evidence>
<evidence type="ECO:0000256" key="1">
    <source>
        <dbReference type="SAM" id="MobiDB-lite"/>
    </source>
</evidence>
<feature type="compositionally biased region" description="Low complexity" evidence="1">
    <location>
        <begin position="275"/>
        <end position="292"/>
    </location>
</feature>
<organism evidence="3 4">
    <name type="scientific">Filobasidium floriforme</name>
    <dbReference type="NCBI Taxonomy" id="5210"/>
    <lineage>
        <taxon>Eukaryota</taxon>
        <taxon>Fungi</taxon>
        <taxon>Dikarya</taxon>
        <taxon>Basidiomycota</taxon>
        <taxon>Agaricomycotina</taxon>
        <taxon>Tremellomycetes</taxon>
        <taxon>Filobasidiales</taxon>
        <taxon>Filobasidiaceae</taxon>
        <taxon>Filobasidium</taxon>
    </lineage>
</organism>
<sequence length="357" mass="39360">MSLESPTGLSVAVHIDGRSLPVFSPKHTREPLGTEKSEGWICSQVDKIYSIQLDSTAWRARASGFKDLQLIVMVDGVITEKRALQEIYSAVTVMSGPSKAAAEVWPYKFEKPKLQEENHDETAGPLNTAIGTIEVRIVRVVYDPQPKPFVPQGMPKMTSSMSEKQKKGALSAVTQFGETVKVRPTSSVSVVLSQDSAEYPYCRLVLRYASKDILTAMDIIPVERRERVSPPVSPEPEVARVKQREESPVPAVSAAADRLRRAREELEKAERENAALEASIASRSGAGAPSGSGKRKRGAGDVKDEEDEEDLLRARKKMEREMKDALKDYDGTAIDLTEEENFAPVFVKGETIDLTDD</sequence>
<dbReference type="InterPro" id="IPR057678">
    <property type="entry name" value="DUF7918"/>
</dbReference>
<dbReference type="EMBL" id="JABELV010000010">
    <property type="protein sequence ID" value="KAG7571165.1"/>
    <property type="molecule type" value="Genomic_DNA"/>
</dbReference>
<gene>
    <name evidence="3" type="ORF">FFLO_00838</name>
</gene>
<dbReference type="PANTHER" id="PTHR36223:SF1">
    <property type="entry name" value="TRANSCRIPTION ELONGATION FACTOR EAF N-TERMINAL DOMAIN-CONTAINING PROTEIN"/>
    <property type="match status" value="1"/>
</dbReference>
<feature type="region of interest" description="Disordered" evidence="1">
    <location>
        <begin position="273"/>
        <end position="316"/>
    </location>
</feature>
<proteinExistence type="predicted"/>
<feature type="compositionally biased region" description="Basic and acidic residues" evidence="1">
    <location>
        <begin position="237"/>
        <end position="247"/>
    </location>
</feature>